<dbReference type="RefSeq" id="WP_244726229.1">
    <property type="nucleotide sequence ID" value="NZ_CP095045.1"/>
</dbReference>
<proteinExistence type="predicted"/>
<protein>
    <submittedName>
        <fullName evidence="1">Uncharacterized protein</fullName>
    </submittedName>
</protein>
<accession>A0ABY4FHA5</accession>
<sequence>MAFITNVTPNLGYTVLAGNCLKMAQGIFGAPVAHRSAADAADATTLRHYNRDLPDAPCVLWFDHSGAYDDGLGPYRGVPVGGVANWGHVCDYVPGVGILSSSPYAGEVSGPYRYWSIAEIENTFNCSFRFWSEDINGLRVCEPAPTPPAVLPPLLGMESEMLVFYAHALGKGQPGWLVMGYSPKALILSTQSAANEWGRRIGRETISTNYEGFRKYLRAAGGTVAQLATVSKG</sequence>
<gene>
    <name evidence="1" type="ORF">MUN78_10135</name>
</gene>
<evidence type="ECO:0000313" key="1">
    <source>
        <dbReference type="EMBL" id="UOQ56062.1"/>
    </source>
</evidence>
<evidence type="ECO:0000313" key="2">
    <source>
        <dbReference type="Proteomes" id="UP000831786"/>
    </source>
</evidence>
<keyword evidence="2" id="KW-1185">Reference proteome</keyword>
<name>A0ABY4FHA5_9MICO</name>
<organism evidence="1 2">
    <name type="scientific">Leucobacter allii</name>
    <dbReference type="NCBI Taxonomy" id="2932247"/>
    <lineage>
        <taxon>Bacteria</taxon>
        <taxon>Bacillati</taxon>
        <taxon>Actinomycetota</taxon>
        <taxon>Actinomycetes</taxon>
        <taxon>Micrococcales</taxon>
        <taxon>Microbacteriaceae</taxon>
        <taxon>Leucobacter</taxon>
    </lineage>
</organism>
<reference evidence="1 2" key="1">
    <citation type="submission" date="2022-04" db="EMBL/GenBank/DDBJ databases">
        <title>Leucobacter sp. isolated from rhizosphere of garlic.</title>
        <authorList>
            <person name="Won M."/>
            <person name="Lee C.-M."/>
            <person name="Woen H.-Y."/>
            <person name="Kwon S.-W."/>
        </authorList>
    </citation>
    <scope>NUCLEOTIDE SEQUENCE [LARGE SCALE GENOMIC DNA]</scope>
    <source>
        <strain evidence="1 2">H21R-40</strain>
    </source>
</reference>
<dbReference type="EMBL" id="CP095045">
    <property type="protein sequence ID" value="UOQ56062.1"/>
    <property type="molecule type" value="Genomic_DNA"/>
</dbReference>
<dbReference type="Proteomes" id="UP000831786">
    <property type="component" value="Chromosome"/>
</dbReference>